<reference evidence="2" key="2">
    <citation type="submission" date="2004-02" db="EMBL/GenBank/DDBJ databases">
        <authorList>
            <consortium name="Genoscope"/>
            <consortium name="Whitehead Institute Centre for Genome Research"/>
        </authorList>
    </citation>
    <scope>NUCLEOTIDE SEQUENCE</scope>
</reference>
<reference evidence="2" key="1">
    <citation type="journal article" date="2004" name="Nature">
        <title>Genome duplication in the teleost fish Tetraodon nigroviridis reveals the early vertebrate proto-karyotype.</title>
        <authorList>
            <person name="Jaillon O."/>
            <person name="Aury J.-M."/>
            <person name="Brunet F."/>
            <person name="Petit J.-L."/>
            <person name="Stange-Thomann N."/>
            <person name="Mauceli E."/>
            <person name="Bouneau L."/>
            <person name="Fischer C."/>
            <person name="Ozouf-Costaz C."/>
            <person name="Bernot A."/>
            <person name="Nicaud S."/>
            <person name="Jaffe D."/>
            <person name="Fisher S."/>
            <person name="Lutfalla G."/>
            <person name="Dossat C."/>
            <person name="Segurens B."/>
            <person name="Dasilva C."/>
            <person name="Salanoubat M."/>
            <person name="Levy M."/>
            <person name="Boudet N."/>
            <person name="Castellano S."/>
            <person name="Anthouard V."/>
            <person name="Jubin C."/>
            <person name="Castelli V."/>
            <person name="Katinka M."/>
            <person name="Vacherie B."/>
            <person name="Biemont C."/>
            <person name="Skalli Z."/>
            <person name="Cattolico L."/>
            <person name="Poulain J."/>
            <person name="De Berardinis V."/>
            <person name="Cruaud C."/>
            <person name="Duprat S."/>
            <person name="Brottier P."/>
            <person name="Coutanceau J.-P."/>
            <person name="Gouzy J."/>
            <person name="Parra G."/>
            <person name="Lardier G."/>
            <person name="Chapple C."/>
            <person name="McKernan K.J."/>
            <person name="McEwan P."/>
            <person name="Bosak S."/>
            <person name="Kellis M."/>
            <person name="Volff J.-N."/>
            <person name="Guigo R."/>
            <person name="Zody M.C."/>
            <person name="Mesirov J."/>
            <person name="Lindblad-Toh K."/>
            <person name="Birren B."/>
            <person name="Nusbaum C."/>
            <person name="Kahn D."/>
            <person name="Robinson-Rechavi M."/>
            <person name="Laudet V."/>
            <person name="Schachter V."/>
            <person name="Quetier F."/>
            <person name="Saurin W."/>
            <person name="Scarpelli C."/>
            <person name="Wincker P."/>
            <person name="Lander E.S."/>
            <person name="Weissenbach J."/>
            <person name="Roest Crollius H."/>
        </authorList>
    </citation>
    <scope>NUCLEOTIDE SEQUENCE [LARGE SCALE GENOMIC DNA]</scope>
</reference>
<gene>
    <name evidence="2" type="ORF">GSTENG00010440001</name>
</gene>
<dbReference type="PANTHER" id="PTHR47827">
    <property type="entry name" value="AHD DOMAIN-CONTAINING PROTEIN"/>
    <property type="match status" value="1"/>
</dbReference>
<dbReference type="PANTHER" id="PTHR47827:SF4">
    <property type="entry name" value="PROTEIN ENL"/>
    <property type="match status" value="1"/>
</dbReference>
<feature type="non-terminal residue" evidence="2">
    <location>
        <position position="1"/>
    </location>
</feature>
<organism evidence="2">
    <name type="scientific">Tetraodon nigroviridis</name>
    <name type="common">Spotted green pufferfish</name>
    <name type="synonym">Chelonodon nigroviridis</name>
    <dbReference type="NCBI Taxonomy" id="99883"/>
    <lineage>
        <taxon>Eukaryota</taxon>
        <taxon>Metazoa</taxon>
        <taxon>Chordata</taxon>
        <taxon>Craniata</taxon>
        <taxon>Vertebrata</taxon>
        <taxon>Euteleostomi</taxon>
        <taxon>Actinopterygii</taxon>
        <taxon>Neopterygii</taxon>
        <taxon>Teleostei</taxon>
        <taxon>Neoteleostei</taxon>
        <taxon>Acanthomorphata</taxon>
        <taxon>Eupercaria</taxon>
        <taxon>Tetraodontiformes</taxon>
        <taxon>Tetradontoidea</taxon>
        <taxon>Tetraodontidae</taxon>
        <taxon>Tetraodon</taxon>
    </lineage>
</organism>
<dbReference type="InterPro" id="IPR052790">
    <property type="entry name" value="YEATS_domain"/>
</dbReference>
<comment type="caution">
    <text evidence="2">The sequence shown here is derived from an EMBL/GenBank/DDBJ whole genome shotgun (WGS) entry which is preliminary data.</text>
</comment>
<dbReference type="Gene3D" id="2.60.40.1970">
    <property type="entry name" value="YEATS domain"/>
    <property type="match status" value="1"/>
</dbReference>
<feature type="region of interest" description="Disordered" evidence="1">
    <location>
        <begin position="1"/>
        <end position="76"/>
    </location>
</feature>
<dbReference type="KEGG" id="tng:GSTEN00010440G001"/>
<dbReference type="OrthoDB" id="10053467at2759"/>
<dbReference type="EMBL" id="CAAE01012141">
    <property type="protein sequence ID" value="CAF94385.1"/>
    <property type="molecule type" value="Genomic_DNA"/>
</dbReference>
<dbReference type="InterPro" id="IPR038704">
    <property type="entry name" value="YEAST_sf"/>
</dbReference>
<name>Q4SY97_TETNG</name>
<dbReference type="GO" id="GO:0003682">
    <property type="term" value="F:chromatin binding"/>
    <property type="evidence" value="ECO:0007669"/>
    <property type="project" value="TreeGrafter"/>
</dbReference>
<accession>Q4SY97</accession>
<dbReference type="GO" id="GO:0008023">
    <property type="term" value="C:transcription elongation factor complex"/>
    <property type="evidence" value="ECO:0007669"/>
    <property type="project" value="TreeGrafter"/>
</dbReference>
<proteinExistence type="predicted"/>
<protein>
    <submittedName>
        <fullName evidence="2">(spotted green pufferfish) hypothetical protein</fullName>
    </submittedName>
</protein>
<dbReference type="AlphaFoldDB" id="Q4SY97"/>
<evidence type="ECO:0000256" key="1">
    <source>
        <dbReference type="SAM" id="MobiDB-lite"/>
    </source>
</evidence>
<evidence type="ECO:0000313" key="2">
    <source>
        <dbReference type="EMBL" id="CAF94385.1"/>
    </source>
</evidence>
<sequence length="166" mass="18187">YGAGEAGAGPQSSAEEEGDVRRLHARLDGVCPRSRDRRHPALCRQGRLPPSRELPQTQKSVQGAAVQSGGVGLRGLPHAHRGLLQEQGEADPPDGSLYEEEPRKVCFNYDLFLNLEGNPPVNHLRCEKLTFNNPTKEFRRKLIKAGGVRSHDAAAARALRGAIRRD</sequence>
<dbReference type="GO" id="GO:0045893">
    <property type="term" value="P:positive regulation of DNA-templated transcription"/>
    <property type="evidence" value="ECO:0007669"/>
    <property type="project" value="TreeGrafter"/>
</dbReference>